<dbReference type="PATRIC" id="fig|1316936.3.peg.1914"/>
<evidence type="ECO:0000313" key="4">
    <source>
        <dbReference type="EMBL" id="EPY01695.1"/>
    </source>
</evidence>
<dbReference type="NCBIfam" id="NF004644">
    <property type="entry name" value="PRK05989.2-2"/>
    <property type="match status" value="1"/>
</dbReference>
<dbReference type="OrthoDB" id="9757976at2"/>
<dbReference type="Pfam" id="PF02514">
    <property type="entry name" value="CobN-Mg_chel"/>
    <property type="match status" value="1"/>
</dbReference>
<feature type="region of interest" description="Disordered" evidence="1">
    <location>
        <begin position="1247"/>
        <end position="1279"/>
    </location>
</feature>
<dbReference type="STRING" id="1316936.K678_09590"/>
<organism evidence="4 5">
    <name type="scientific">Magnetospirillum fulvum MGU-K5</name>
    <dbReference type="NCBI Taxonomy" id="1316936"/>
    <lineage>
        <taxon>Bacteria</taxon>
        <taxon>Pseudomonadati</taxon>
        <taxon>Pseudomonadota</taxon>
        <taxon>Alphaproteobacteria</taxon>
        <taxon>Rhodospirillales</taxon>
        <taxon>Rhodospirillaceae</taxon>
        <taxon>Magnetospirillum</taxon>
    </lineage>
</organism>
<dbReference type="CDD" id="cd10150">
    <property type="entry name" value="CobN_like"/>
    <property type="match status" value="1"/>
</dbReference>
<dbReference type="RefSeq" id="WP_021132248.1">
    <property type="nucleotide sequence ID" value="NZ_AQPH01000032.1"/>
</dbReference>
<feature type="domain" description="CobN/magnesium chelatase" evidence="3">
    <location>
        <begin position="133"/>
        <end position="1209"/>
    </location>
</feature>
<reference evidence="4 5" key="1">
    <citation type="submission" date="2013-04" db="EMBL/GenBank/DDBJ databases">
        <authorList>
            <person name="Kuznetsov B."/>
            <person name="Ivanovsky R."/>
        </authorList>
    </citation>
    <scope>NUCLEOTIDE SEQUENCE [LARGE SCALE GENOMIC DNA]</scope>
    <source>
        <strain evidence="4 5">MGU-K5</strain>
    </source>
</reference>
<gene>
    <name evidence="4" type="ORF">K678_09590</name>
</gene>
<keyword evidence="2" id="KW-1133">Transmembrane helix</keyword>
<name>S9TT41_MAGFU</name>
<evidence type="ECO:0000313" key="5">
    <source>
        <dbReference type="Proteomes" id="UP000015350"/>
    </source>
</evidence>
<accession>S9TT41</accession>
<proteinExistence type="predicted"/>
<dbReference type="EMBL" id="AQPH01000032">
    <property type="protein sequence ID" value="EPY01695.1"/>
    <property type="molecule type" value="Genomic_DNA"/>
</dbReference>
<dbReference type="PANTHER" id="PTHR44119:SF4">
    <property type="entry name" value="AEROBIC COBALTOCHELATASE SUBUNIT COBN"/>
    <property type="match status" value="1"/>
</dbReference>
<keyword evidence="2" id="KW-0472">Membrane</keyword>
<feature type="transmembrane region" description="Helical" evidence="2">
    <location>
        <begin position="1285"/>
        <end position="1303"/>
    </location>
</feature>
<dbReference type="PANTHER" id="PTHR44119">
    <property type="entry name" value="MAGNESIUM-CHELATASE SUBUNIT CHLH, CHLOROPLASTIC"/>
    <property type="match status" value="1"/>
</dbReference>
<evidence type="ECO:0000256" key="2">
    <source>
        <dbReference type="SAM" id="Phobius"/>
    </source>
</evidence>
<evidence type="ECO:0000256" key="1">
    <source>
        <dbReference type="SAM" id="MobiDB-lite"/>
    </source>
</evidence>
<feature type="compositionally biased region" description="Low complexity" evidence="1">
    <location>
        <begin position="1247"/>
        <end position="1263"/>
    </location>
</feature>
<protein>
    <submittedName>
        <fullName evidence="4">CobN/magnesium chelatase</fullName>
    </submittedName>
</protein>
<evidence type="ECO:0000259" key="3">
    <source>
        <dbReference type="Pfam" id="PF02514"/>
    </source>
</evidence>
<dbReference type="Proteomes" id="UP000015350">
    <property type="component" value="Unassembled WGS sequence"/>
</dbReference>
<sequence length="1322" mass="144778">MVSSVYLRLCAWALLALLIGTLFGAAPVSARSLLILSAAPMQAGKYEAIAPLAQAAGIEMEYRFIDRPGTELRPDDLSGHDLVVIDAPFGSALGTAQSKLAPLLPAVSAPWIWMQSNRALSNGVDEETAARLHRYFINGGRANFAGFLCQMNQSLFHTGGPACAEAMVFPESGIYHPGYGPRIFATAEAYLSWKGIDLAKPGPVIGLLIHRTHIDSEVTGFIDDLIHRIESAGAVPLAVYVSPMANGEITRLMSVAGKPIASVIVNTQIVLNPEGRKAEFEALGLPVIQAMPYRKGEQTDWEKDPVGIATQDIPFYLSQPEYTGIADPLIASVNRASDGAIRPIERQAKAAIDKALRLVRLQRLPAADKKVALFFYNYPAGEKNLGASFLNVPQSLETVLAAMQEAGYRVTPRTSDQLIEQMTAMLRPYYRDGEAESLLQQGLAAKLPVARYKAWFDSLPETVRRPILDRWGQPEQSGMVVRHLFERSFVIPRLSLGNLTILPQPPRGERLDDREKALYHDTKAPPSHAYLAAYLWARDQFRADALIHFGTHGTQEWQPGKERGLAVEDFPYLVLGDLPVLYPYIVDNIGEALQAKRRGRAVTISHATPFFGPAGLHGDITRLHDLLHTWLSMDEGEVRAKTAAEIRAQAKSLTLDKDMGLTPEAIERDFRHFVDALHTHLHELALAQQPIGLAHFGQPAAPDDRLFTVMQMLGKPLLTALNPADPEESVVGDYTKLKQTAAWALLDRHVRRGEPYQGKQAIADLIEKGRGYWLALSAPRETQSLLAGLSGRMIPTSYGGDPIRNPDSLPTGRNLYGFDPSRVPTREAWEAGREAAEKLIAQHRDSTGQFPDKLAFTLWSVETMRHFGVLEAQAMAVMGVRPKWDQGGRVIGIEVIPAAELKRPRVDAVISVTGLYRDHFPNLMKWLAEAAAQTSRLSEPGNAIAAHTNAVEATLRGQGVAADEAARLARTRLFSSESGAYGTGLDGATLASDSWGTGADGKENRAEGERKLAGLYLDRMQFAYGPDESRWGEKPPVNAFAEHLKGVKGAVLSRSSNLYGMLTTDDPFQYLGGISLAVRHLSGQSPALYISNLREAGRPRTETAAGFLARDLKSRYLHPGWIEKAQKEGYSGAIEILDSVNNLWGWQATAPETVRDDQWAEFKAVYVDDKYKLGVNEWFEKTHPQAQAQMIERMLEAVRKDYWHAESQTVADLARRWQDLASRHDIVSDNAKFTEFVAQAAGYGLSAQPASPAQPQSAAPAAPTQTVSGQKLEKQPDSSPVPLDWTALLSALVIMSALVGGLVRQARRSQPGLSLSSLSHGA</sequence>
<dbReference type="eggNOG" id="COG1429">
    <property type="taxonomic scope" value="Bacteria"/>
</dbReference>
<keyword evidence="2" id="KW-0812">Transmembrane</keyword>
<dbReference type="InterPro" id="IPR003672">
    <property type="entry name" value="CobN/Mg_chltase"/>
</dbReference>
<comment type="caution">
    <text evidence="4">The sequence shown here is derived from an EMBL/GenBank/DDBJ whole genome shotgun (WGS) entry which is preliminary data.</text>
</comment>